<dbReference type="RefSeq" id="WP_116886116.1">
    <property type="nucleotide sequence ID" value="NZ_CABMMC010000002.1"/>
</dbReference>
<keyword evidence="1" id="KW-0732">Signal</keyword>
<protein>
    <submittedName>
        <fullName evidence="2">Uncharacterized protein</fullName>
    </submittedName>
</protein>
<organism evidence="2 3">
    <name type="scientific">Victivallis vadensis</name>
    <dbReference type="NCBI Taxonomy" id="172901"/>
    <lineage>
        <taxon>Bacteria</taxon>
        <taxon>Pseudomonadati</taxon>
        <taxon>Lentisphaerota</taxon>
        <taxon>Lentisphaeria</taxon>
        <taxon>Victivallales</taxon>
        <taxon>Victivallaceae</taxon>
        <taxon>Victivallis</taxon>
    </lineage>
</organism>
<name>A0A2U1A996_9BACT</name>
<dbReference type="EMBL" id="QEKH01000067">
    <property type="protein sequence ID" value="PVY29761.1"/>
    <property type="molecule type" value="Genomic_DNA"/>
</dbReference>
<proteinExistence type="predicted"/>
<keyword evidence="3" id="KW-1185">Reference proteome</keyword>
<gene>
    <name evidence="2" type="ORF">C8D82_1676</name>
</gene>
<accession>A0A2U1A996</accession>
<evidence type="ECO:0000313" key="2">
    <source>
        <dbReference type="EMBL" id="PVY29761.1"/>
    </source>
</evidence>
<comment type="caution">
    <text evidence="2">The sequence shown here is derived from an EMBL/GenBank/DDBJ whole genome shotgun (WGS) entry which is preliminary data.</text>
</comment>
<evidence type="ECO:0000313" key="3">
    <source>
        <dbReference type="Proteomes" id="UP000245959"/>
    </source>
</evidence>
<evidence type="ECO:0000256" key="1">
    <source>
        <dbReference type="SAM" id="SignalP"/>
    </source>
</evidence>
<feature type="signal peptide" evidence="1">
    <location>
        <begin position="1"/>
        <end position="22"/>
    </location>
</feature>
<sequence length="258" mass="27541">MKNNLVKHILTAAISLSFGAAAATVDSPWCTINSPEQIAADSVIEVEITLKNDAPAGLKIGGDLHFSNDKGAYLGFAAWGGEPKPLEPGRKATFRYRIPKLKEGVSTVFAQFFLTPATWKEKVKEHRSAPIRLTSTAPQSAPAAETAAAETAVRKKEGSWCTIETPAQVAKDGTFNVKLTLKKDIPAGMKVGGDIHLKNSDTGAYVGYGAWGGATKTATPGEMLTFTYRVPALKSGANAVFIHYYLSPSTLLSKIFIL</sequence>
<dbReference type="Proteomes" id="UP000245959">
    <property type="component" value="Unassembled WGS sequence"/>
</dbReference>
<feature type="chain" id="PRO_5015507200" evidence="1">
    <location>
        <begin position="23"/>
        <end position="258"/>
    </location>
</feature>
<dbReference type="GeneID" id="78297377"/>
<reference evidence="2 3" key="1">
    <citation type="submission" date="2018-04" db="EMBL/GenBank/DDBJ databases">
        <title>Genomic Encyclopedia of Type Strains, Phase IV (KMG-IV): sequencing the most valuable type-strain genomes for metagenomic binning, comparative biology and taxonomic classification.</title>
        <authorList>
            <person name="Goeker M."/>
        </authorList>
    </citation>
    <scope>NUCLEOTIDE SEQUENCE [LARGE SCALE GENOMIC DNA]</scope>
    <source>
        <strain evidence="2 3">DSM 14823</strain>
    </source>
</reference>
<dbReference type="AlphaFoldDB" id="A0A2U1A996"/>